<dbReference type="InterPro" id="IPR046022">
    <property type="entry name" value="DUF5979"/>
</dbReference>
<feature type="signal peptide" evidence="1">
    <location>
        <begin position="1"/>
        <end position="24"/>
    </location>
</feature>
<dbReference type="InterPro" id="IPR001434">
    <property type="entry name" value="OmcB-like_DUF11"/>
</dbReference>
<organism evidence="4 5">
    <name type="scientific">Thiothrix eikelboomii</name>
    <dbReference type="NCBI Taxonomy" id="92487"/>
    <lineage>
        <taxon>Bacteria</taxon>
        <taxon>Pseudomonadati</taxon>
        <taxon>Pseudomonadota</taxon>
        <taxon>Gammaproteobacteria</taxon>
        <taxon>Thiotrichales</taxon>
        <taxon>Thiotrichaceae</taxon>
        <taxon>Thiothrix</taxon>
    </lineage>
</organism>
<feature type="chain" id="PRO_5012752585" evidence="1">
    <location>
        <begin position="25"/>
        <end position="424"/>
    </location>
</feature>
<keyword evidence="5" id="KW-1185">Reference proteome</keyword>
<dbReference type="NCBIfam" id="TIGR01451">
    <property type="entry name" value="B_ant_repeat"/>
    <property type="match status" value="1"/>
</dbReference>
<dbReference type="OrthoDB" id="28717at2"/>
<dbReference type="EMBL" id="FUYB01000003">
    <property type="protein sequence ID" value="SKA71989.1"/>
    <property type="molecule type" value="Genomic_DNA"/>
</dbReference>
<evidence type="ECO:0000313" key="4">
    <source>
        <dbReference type="EMBL" id="SKA71989.1"/>
    </source>
</evidence>
<accession>A0A1T4W4C1</accession>
<name>A0A1T4W4C1_9GAMM</name>
<evidence type="ECO:0000256" key="1">
    <source>
        <dbReference type="SAM" id="SignalP"/>
    </source>
</evidence>
<gene>
    <name evidence="4" type="ORF">SAMN02745130_00962</name>
</gene>
<dbReference type="RefSeq" id="WP_159448571.1">
    <property type="nucleotide sequence ID" value="NZ_FUYB01000003.1"/>
</dbReference>
<feature type="domain" description="DUF11" evidence="2">
    <location>
        <begin position="340"/>
        <end position="423"/>
    </location>
</feature>
<keyword evidence="1" id="KW-0732">Signal</keyword>
<dbReference type="STRING" id="92487.SAMN02745130_00962"/>
<dbReference type="Pfam" id="PF19407">
    <property type="entry name" value="DUF5979"/>
    <property type="match status" value="1"/>
</dbReference>
<evidence type="ECO:0000259" key="3">
    <source>
        <dbReference type="Pfam" id="PF19407"/>
    </source>
</evidence>
<dbReference type="InterPro" id="IPR047589">
    <property type="entry name" value="DUF11_rpt"/>
</dbReference>
<evidence type="ECO:0000259" key="2">
    <source>
        <dbReference type="Pfam" id="PF01345"/>
    </source>
</evidence>
<protein>
    <submittedName>
        <fullName evidence="4">Conserved repeat domain-containing protein</fullName>
    </submittedName>
</protein>
<reference evidence="4 5" key="1">
    <citation type="submission" date="2017-02" db="EMBL/GenBank/DDBJ databases">
        <authorList>
            <person name="Peterson S.W."/>
        </authorList>
    </citation>
    <scope>NUCLEOTIDE SEQUENCE [LARGE SCALE GENOMIC DNA]</scope>
    <source>
        <strain evidence="4 5">ATCC 49788</strain>
    </source>
</reference>
<evidence type="ECO:0000313" key="5">
    <source>
        <dbReference type="Proteomes" id="UP000190460"/>
    </source>
</evidence>
<dbReference type="AlphaFoldDB" id="A0A1T4W4C1"/>
<feature type="domain" description="DUF5979" evidence="3">
    <location>
        <begin position="49"/>
        <end position="140"/>
    </location>
</feature>
<dbReference type="Gene3D" id="2.60.40.1140">
    <property type="entry name" value="Collagen-binding surface protein Cna, B-type domain"/>
    <property type="match status" value="1"/>
</dbReference>
<proteinExistence type="predicted"/>
<dbReference type="Gene3D" id="2.60.40.740">
    <property type="match status" value="1"/>
</dbReference>
<sequence>MKSYKPLWLVTLGALLFVPQVVLADVSGTEFRDLNTNSTQGGVSLGKLVISKSVMGGTDPQTFTIQLDCSDDTFDNNAIALTHAATHTISDIPAGTICTVTETIPTAPTNYSYASSVVTPSQPVTLVGGQTVAVSVINQLTQSCANPVIPALTISKIGFGPGVAPSKETVTLNGSHPLEESNVAGFYSSTSTEGAFYSLCTEISQPILPLQNPYTHEANASTNGFNATAALRIAQVVQASGYNSSTGFGAGNNTVTNFVALQLAVWNALYDTDYSVTAGNFQSLTENNAGVRTLANTWLTAAQTIATPKVVVHNLHNATGQDLLMVSAIPNTCPIVSAIDLKLAKTVSKSTTKIGDTLTYTLLLENESDVDATGVVVNDKLPTGVSYLSHAPAAADYDRISGNWTVGTLLARQKITLTIDVHVQ</sequence>
<dbReference type="Proteomes" id="UP000190460">
    <property type="component" value="Unassembled WGS sequence"/>
</dbReference>
<dbReference type="Pfam" id="PF01345">
    <property type="entry name" value="DUF11"/>
    <property type="match status" value="1"/>
</dbReference>